<evidence type="ECO:0000313" key="2">
    <source>
        <dbReference type="EMBL" id="QBK31874.1"/>
    </source>
</evidence>
<gene>
    <name evidence="2" type="ORF">E0E05_15475</name>
</gene>
<evidence type="ECO:0000259" key="1">
    <source>
        <dbReference type="Pfam" id="PF04945"/>
    </source>
</evidence>
<evidence type="ECO:0000313" key="3">
    <source>
        <dbReference type="Proteomes" id="UP000293719"/>
    </source>
</evidence>
<feature type="domain" description="YHS" evidence="1">
    <location>
        <begin position="3"/>
        <end position="49"/>
    </location>
</feature>
<accession>A0A4P6V4Y2</accession>
<name>A0A4P6V4Y2_9HYPH</name>
<proteinExistence type="predicted"/>
<dbReference type="EMBL" id="CP036532">
    <property type="protein sequence ID" value="QBK31874.1"/>
    <property type="molecule type" value="Genomic_DNA"/>
</dbReference>
<dbReference type="Pfam" id="PF04945">
    <property type="entry name" value="YHS"/>
    <property type="match status" value="1"/>
</dbReference>
<organism evidence="2 3">
    <name type="scientific">Roseitalea porphyridii</name>
    <dbReference type="NCBI Taxonomy" id="1852022"/>
    <lineage>
        <taxon>Bacteria</taxon>
        <taxon>Pseudomonadati</taxon>
        <taxon>Pseudomonadota</taxon>
        <taxon>Alphaproteobacteria</taxon>
        <taxon>Hyphomicrobiales</taxon>
        <taxon>Ahrensiaceae</taxon>
        <taxon>Roseitalea</taxon>
    </lineage>
</organism>
<dbReference type="OrthoDB" id="9809270at2"/>
<sequence length="59" mass="6628">MIVQDPVCGRHLTIDQVFASADHEGWECFFCSAVCAGRFRKQPALFAQAARQTNRKQDA</sequence>
<dbReference type="Proteomes" id="UP000293719">
    <property type="component" value="Chromosome"/>
</dbReference>
<dbReference type="KEGG" id="rpod:E0E05_15475"/>
<keyword evidence="3" id="KW-1185">Reference proteome</keyword>
<dbReference type="AlphaFoldDB" id="A0A4P6V4Y2"/>
<protein>
    <submittedName>
        <fullName evidence="2">YHS domain-containing protein</fullName>
    </submittedName>
</protein>
<reference evidence="2 3" key="1">
    <citation type="journal article" date="2017" name="Int. J. Syst. Evol. Microbiol.">
        <title>Roseitalea porphyridii gen. nov., sp. nov., isolated from a red alga, and reclassification of Hoeflea suaedae Chung et al. 2013 as Pseudohoeflea suaedae gen. nov., comb. nov.</title>
        <authorList>
            <person name="Hyeon J.W."/>
            <person name="Jeong S.E."/>
            <person name="Baek K."/>
            <person name="Jeon C.O."/>
        </authorList>
    </citation>
    <scope>NUCLEOTIDE SEQUENCE [LARGE SCALE GENOMIC DNA]</scope>
    <source>
        <strain evidence="2 3">MA7-20</strain>
    </source>
</reference>
<dbReference type="InterPro" id="IPR007029">
    <property type="entry name" value="YHS_dom"/>
</dbReference>
<dbReference type="GeneID" id="90768706"/>
<dbReference type="RefSeq" id="WP_131617523.1">
    <property type="nucleotide sequence ID" value="NZ_CP036532.1"/>
</dbReference>